<accession>A0A242JX79</accession>
<name>A0A242JX79_9ENTE</name>
<dbReference type="NCBIfam" id="NF033550">
    <property type="entry name" value="transpos_ISL3"/>
    <property type="match status" value="1"/>
</dbReference>
<evidence type="ECO:0000313" key="4">
    <source>
        <dbReference type="Proteomes" id="UP000194933"/>
    </source>
</evidence>
<evidence type="ECO:0000259" key="2">
    <source>
        <dbReference type="Pfam" id="PF14690"/>
    </source>
</evidence>
<comment type="caution">
    <text evidence="3">The sequence shown here is derived from an EMBL/GenBank/DDBJ whole genome shotgun (WGS) entry which is preliminary data.</text>
</comment>
<dbReference type="Pfam" id="PF01610">
    <property type="entry name" value="DDE_Tnp_ISL3"/>
    <property type="match status" value="1"/>
</dbReference>
<dbReference type="PANTHER" id="PTHR33498">
    <property type="entry name" value="TRANSPOSASE FOR INSERTION SEQUENCE ELEMENT IS1557"/>
    <property type="match status" value="1"/>
</dbReference>
<dbReference type="InterPro" id="IPR002560">
    <property type="entry name" value="Transposase_DDE"/>
</dbReference>
<protein>
    <recommendedName>
        <fullName evidence="5">Transposase</fullName>
    </recommendedName>
</protein>
<dbReference type="PANTHER" id="PTHR33498:SF1">
    <property type="entry name" value="TRANSPOSASE FOR INSERTION SEQUENCE ELEMENT IS1557"/>
    <property type="match status" value="1"/>
</dbReference>
<dbReference type="Proteomes" id="UP000194933">
    <property type="component" value="Unassembled WGS sequence"/>
</dbReference>
<evidence type="ECO:0000313" key="3">
    <source>
        <dbReference type="EMBL" id="OTP09925.1"/>
    </source>
</evidence>
<evidence type="ECO:0000259" key="1">
    <source>
        <dbReference type="Pfam" id="PF01610"/>
    </source>
</evidence>
<dbReference type="AlphaFoldDB" id="A0A242JX79"/>
<dbReference type="Pfam" id="PF14690">
    <property type="entry name" value="Zn_ribbon_ISL3"/>
    <property type="match status" value="1"/>
</dbReference>
<sequence>MDYHTKKLLGLTDENIIFPTNWLSEKKEGGITSYVIHGRLDYTPTCCTKCGVKNEGQVIKYGTHQTTIQLLPIHSRKTILKLKKTRFLCKECGATFSAETSVVDRNCSISVDLKRKIMAELATNSSRKDIAFRYFVSDVTILRIMKAAVKNVKVRFDYLPSVHCFDEFKAMKSCVGKMSFIFMDGQTNQILGLLESRKLAYLRTYFSRYTRQARENVQYIVMDMNAPYFELAKSIFPHAQIVTDRFHIIQHIHRALNHLRIQIMNIYRKNDRLKYKRFKRYWKLFLKDSYLLDSSRYRYDYSFKRPMTEKAIVDELLSYDSTLKLAYDTCQLLLYHYKQKETNDFFEVVNTLDTQLPEWFRKKLTFLNKYRKGIKNAFQTPYSNGALEGTNNKIKVIKRVAYGYRNFLHFRDRIYLIQGLVFQDQSKTKKNQSKRISASIDSR</sequence>
<proteinExistence type="predicted"/>
<dbReference type="EMBL" id="NGMO01000003">
    <property type="protein sequence ID" value="OTP09925.1"/>
    <property type="molecule type" value="Genomic_DNA"/>
</dbReference>
<reference evidence="3 4" key="1">
    <citation type="submission" date="2017-05" db="EMBL/GenBank/DDBJ databases">
        <title>The Genome Sequence of Enterococcus sp. 10A9_DIV0425.</title>
        <authorList>
            <consortium name="The Broad Institute Genomics Platform"/>
            <consortium name="The Broad Institute Genomic Center for Infectious Diseases"/>
            <person name="Earl A."/>
            <person name="Manson A."/>
            <person name="Schwartman J."/>
            <person name="Gilmore M."/>
            <person name="Abouelleil A."/>
            <person name="Cao P."/>
            <person name="Chapman S."/>
            <person name="Cusick C."/>
            <person name="Shea T."/>
            <person name="Young S."/>
            <person name="Neafsey D."/>
            <person name="Nusbaum C."/>
            <person name="Birren B."/>
        </authorList>
    </citation>
    <scope>NUCLEOTIDE SEQUENCE [LARGE SCALE GENOMIC DNA]</scope>
    <source>
        <strain evidence="3 4">10A9_DIV0425</strain>
    </source>
</reference>
<organism evidence="3 4">
    <name type="scientific">Candidatus Enterococcus wittei</name>
    <dbReference type="NCBI Taxonomy" id="1987383"/>
    <lineage>
        <taxon>Bacteria</taxon>
        <taxon>Bacillati</taxon>
        <taxon>Bacillota</taxon>
        <taxon>Bacilli</taxon>
        <taxon>Lactobacillales</taxon>
        <taxon>Enterococcaceae</taxon>
        <taxon>Enterococcus</taxon>
    </lineage>
</organism>
<keyword evidence="4" id="KW-1185">Reference proteome</keyword>
<gene>
    <name evidence="3" type="ORF">A5844_001619</name>
</gene>
<dbReference type="RefSeq" id="WP_086284720.1">
    <property type="nucleotide sequence ID" value="NZ_NGMO01000003.1"/>
</dbReference>
<evidence type="ECO:0008006" key="5">
    <source>
        <dbReference type="Google" id="ProtNLM"/>
    </source>
</evidence>
<dbReference type="InterPro" id="IPR029261">
    <property type="entry name" value="Transposase_Znf"/>
</dbReference>
<feature type="domain" description="Transposase IS204/IS1001/IS1096/IS1165 zinc-finger" evidence="2">
    <location>
        <begin position="44"/>
        <end position="92"/>
    </location>
</feature>
<dbReference type="InterPro" id="IPR047951">
    <property type="entry name" value="Transpos_ISL3"/>
</dbReference>
<feature type="domain" description="Transposase IS204/IS1001/IS1096/IS1165 DDE" evidence="1">
    <location>
        <begin position="165"/>
        <end position="414"/>
    </location>
</feature>